<dbReference type="OrthoDB" id="2162994at2759"/>
<sequence>MDFCRNVSVSGSIPSEYPPEPVLSPSYSKLGSLDDLFSGHNTEVDVSLEWLSIFVEDCLSSTGNSLPPAPINLPNTVTGTSTPEPTKPLQFENTQMNTSSLQKFVIPGKARSKRKRGPTAKAKTSWYHHLNQQEQTLQMTSSDPPLLQQAYWLADSELIFPKKEDSSCSPVKDGGAEQEETEEKGMAVVMDDDKDSSGRHWAAAATKTVHPLSSTEDSTVEGRTIGSKDTV</sequence>
<reference evidence="2 3" key="1">
    <citation type="submission" date="2019-09" db="EMBL/GenBank/DDBJ databases">
        <title>A chromosome-level genome assembly of the Chinese tupelo Nyssa sinensis.</title>
        <authorList>
            <person name="Yang X."/>
            <person name="Kang M."/>
            <person name="Yang Y."/>
            <person name="Xiong H."/>
            <person name="Wang M."/>
            <person name="Zhang Z."/>
            <person name="Wang Z."/>
            <person name="Wu H."/>
            <person name="Ma T."/>
            <person name="Liu J."/>
            <person name="Xi Z."/>
        </authorList>
    </citation>
    <scope>NUCLEOTIDE SEQUENCE [LARGE SCALE GENOMIC DNA]</scope>
    <source>
        <strain evidence="2">J267</strain>
        <tissue evidence="2">Leaf</tissue>
    </source>
</reference>
<feature type="region of interest" description="Disordered" evidence="1">
    <location>
        <begin position="164"/>
        <end position="231"/>
    </location>
</feature>
<gene>
    <name evidence="2" type="ORF">F0562_016175</name>
</gene>
<proteinExistence type="predicted"/>
<accession>A0A5J4ZPR3</accession>
<evidence type="ECO:0000256" key="1">
    <source>
        <dbReference type="SAM" id="MobiDB-lite"/>
    </source>
</evidence>
<dbReference type="AlphaFoldDB" id="A0A5J4ZPR3"/>
<dbReference type="Proteomes" id="UP000325577">
    <property type="component" value="Linkage Group LG7"/>
</dbReference>
<organism evidence="2 3">
    <name type="scientific">Nyssa sinensis</name>
    <dbReference type="NCBI Taxonomy" id="561372"/>
    <lineage>
        <taxon>Eukaryota</taxon>
        <taxon>Viridiplantae</taxon>
        <taxon>Streptophyta</taxon>
        <taxon>Embryophyta</taxon>
        <taxon>Tracheophyta</taxon>
        <taxon>Spermatophyta</taxon>
        <taxon>Magnoliopsida</taxon>
        <taxon>eudicotyledons</taxon>
        <taxon>Gunneridae</taxon>
        <taxon>Pentapetalae</taxon>
        <taxon>asterids</taxon>
        <taxon>Cornales</taxon>
        <taxon>Nyssaceae</taxon>
        <taxon>Nyssa</taxon>
    </lineage>
</organism>
<evidence type="ECO:0000313" key="2">
    <source>
        <dbReference type="EMBL" id="KAA8519051.1"/>
    </source>
</evidence>
<evidence type="ECO:0000313" key="3">
    <source>
        <dbReference type="Proteomes" id="UP000325577"/>
    </source>
</evidence>
<protein>
    <submittedName>
        <fullName evidence="2">Uncharacterized protein</fullName>
    </submittedName>
</protein>
<name>A0A5J4ZPR3_9ASTE</name>
<dbReference type="EMBL" id="CM018050">
    <property type="protein sequence ID" value="KAA8519051.1"/>
    <property type="molecule type" value="Genomic_DNA"/>
</dbReference>
<keyword evidence="3" id="KW-1185">Reference proteome</keyword>